<dbReference type="HOGENOM" id="CLU_081621_0_0_11"/>
<gene>
    <name evidence="2" type="ORF">K875_04044</name>
</gene>
<protein>
    <recommendedName>
        <fullName evidence="4">Integral membrane protein</fullName>
    </recommendedName>
</protein>
<feature type="transmembrane region" description="Helical" evidence="1">
    <location>
        <begin position="89"/>
        <end position="112"/>
    </location>
</feature>
<feature type="transmembrane region" description="Helical" evidence="1">
    <location>
        <begin position="132"/>
        <end position="156"/>
    </location>
</feature>
<accession>A0A051TWR2</accession>
<evidence type="ECO:0008006" key="4">
    <source>
        <dbReference type="Google" id="ProtNLM"/>
    </source>
</evidence>
<dbReference type="Proteomes" id="UP000025947">
    <property type="component" value="Unassembled WGS sequence"/>
</dbReference>
<dbReference type="PATRIC" id="fig|1324261.3.peg.4086"/>
<keyword evidence="1" id="KW-1133">Transmembrane helix</keyword>
<evidence type="ECO:0000256" key="1">
    <source>
        <dbReference type="SAM" id="Phobius"/>
    </source>
</evidence>
<feature type="transmembrane region" description="Helical" evidence="1">
    <location>
        <begin position="200"/>
        <end position="221"/>
    </location>
</feature>
<keyword evidence="1" id="KW-0472">Membrane</keyword>
<proteinExistence type="predicted"/>
<keyword evidence="1" id="KW-0812">Transmembrane</keyword>
<name>A0A051TWR2_9MYCO</name>
<feature type="transmembrane region" description="Helical" evidence="1">
    <location>
        <begin position="168"/>
        <end position="188"/>
    </location>
</feature>
<reference evidence="2 3" key="1">
    <citation type="submission" date="2014-04" db="EMBL/GenBank/DDBJ databases">
        <title>The Genome Sequence of Mycobacterium tuberculosis TKK-01-0051.</title>
        <authorList>
            <consortium name="The Broad Institute Genomics Platform"/>
            <consortium name="The Broad Institute Genome Sequencing Center for Infectious Disease"/>
            <person name="Earl A.M."/>
            <person name="Cohen K."/>
            <person name="Pym A."/>
            <person name="Bishai W."/>
            <person name="Maharaj K."/>
            <person name="Desjardins C."/>
            <person name="Abeel T."/>
            <person name="Young S."/>
            <person name="Zeng Q."/>
            <person name="Gargeya S."/>
            <person name="Abouelleil A."/>
            <person name="Alvarado L."/>
            <person name="Chapman S.B."/>
            <person name="Gainer-Dewar J."/>
            <person name="Goldberg J."/>
            <person name="Griggs A."/>
            <person name="Gujja S."/>
            <person name="Hansen M."/>
            <person name="Howarth C."/>
            <person name="Imamovic A."/>
            <person name="Larimer J."/>
            <person name="Murphy C."/>
            <person name="Naylor J."/>
            <person name="Pearson M."/>
            <person name="Poon T.W."/>
            <person name="Priest M."/>
            <person name="Roberts A."/>
            <person name="Saif S."/>
            <person name="Shea T."/>
            <person name="Sykes S."/>
            <person name="Wortman J."/>
            <person name="Nusbaum C."/>
            <person name="Birren B."/>
        </authorList>
    </citation>
    <scope>NUCLEOTIDE SEQUENCE [LARGE SCALE GENOMIC DNA]</scope>
    <source>
        <strain evidence="2 3">TKK-01-0051</strain>
    </source>
</reference>
<dbReference type="EMBL" id="JLXW01000010">
    <property type="protein sequence ID" value="KBZ61093.1"/>
    <property type="molecule type" value="Genomic_DNA"/>
</dbReference>
<feature type="transmembrane region" description="Helical" evidence="1">
    <location>
        <begin position="56"/>
        <end position="77"/>
    </location>
</feature>
<keyword evidence="3" id="KW-1185">Reference proteome</keyword>
<feature type="transmembrane region" description="Helical" evidence="1">
    <location>
        <begin position="9"/>
        <end position="31"/>
    </location>
</feature>
<dbReference type="RefSeq" id="WP_100882235.1">
    <property type="nucleotide sequence ID" value="NZ_KK328284.1"/>
</dbReference>
<evidence type="ECO:0000313" key="2">
    <source>
        <dbReference type="EMBL" id="KBZ61093.1"/>
    </source>
</evidence>
<sequence>MDLKLQRIAAWGGIVMLALFFVFFMLIGKLIPPLSPTASARDIADFLVANKLRVRVGLAFSLLAACIALPFLATICLRVRRVEGKWGVLSVTQIFAGVIFVPGFLFPMMVLAAAAFRPEHRDPEITQALNDVFWLMFVGIVGTLVVQALVLTTASFVDRTDPPTFPRWFGYLNAWYALLALPGGAVMIFNEGPLAWNGVFAFWIPLVAFSVWMIAVTAVMLRSIGAEQAVDRPLAAVAT</sequence>
<evidence type="ECO:0000313" key="3">
    <source>
        <dbReference type="Proteomes" id="UP000025947"/>
    </source>
</evidence>
<dbReference type="AlphaFoldDB" id="A0A051TWR2"/>
<organism evidence="2 3">
    <name type="scientific">Mycobacterium [tuberculosis] TKK-01-0051</name>
    <dbReference type="NCBI Taxonomy" id="1324261"/>
    <lineage>
        <taxon>Bacteria</taxon>
        <taxon>Bacillati</taxon>
        <taxon>Actinomycetota</taxon>
        <taxon>Actinomycetes</taxon>
        <taxon>Mycobacteriales</taxon>
        <taxon>Mycobacteriaceae</taxon>
        <taxon>Mycobacterium</taxon>
        <taxon>Mycobacterium avium complex (MAC)</taxon>
    </lineage>
</organism>
<comment type="caution">
    <text evidence="2">The sequence shown here is derived from an EMBL/GenBank/DDBJ whole genome shotgun (WGS) entry which is preliminary data.</text>
</comment>